<dbReference type="AlphaFoldDB" id="A0AAN8ML60"/>
<dbReference type="PANTHER" id="PTHR35814:SF1">
    <property type="entry name" value="GLUTATHIONE S-TRANSFERASE-RELATED"/>
    <property type="match status" value="1"/>
</dbReference>
<accession>A0AAN8ML60</accession>
<keyword evidence="2 5" id="KW-0812">Transmembrane</keyword>
<keyword evidence="3 5" id="KW-1133">Transmembrane helix</keyword>
<dbReference type="Proteomes" id="UP001313282">
    <property type="component" value="Unassembled WGS sequence"/>
</dbReference>
<evidence type="ECO:0000256" key="2">
    <source>
        <dbReference type="ARBA" id="ARBA00022692"/>
    </source>
</evidence>
<evidence type="ECO:0000313" key="7">
    <source>
        <dbReference type="Proteomes" id="UP001313282"/>
    </source>
</evidence>
<comment type="subcellular location">
    <subcellularLocation>
        <location evidence="1">Membrane</location>
    </subcellularLocation>
</comment>
<evidence type="ECO:0000256" key="5">
    <source>
        <dbReference type="SAM" id="Phobius"/>
    </source>
</evidence>
<dbReference type="GO" id="GO:0016020">
    <property type="term" value="C:membrane"/>
    <property type="evidence" value="ECO:0007669"/>
    <property type="project" value="UniProtKB-SubCell"/>
</dbReference>
<evidence type="ECO:0000256" key="4">
    <source>
        <dbReference type="ARBA" id="ARBA00023136"/>
    </source>
</evidence>
<feature type="transmembrane region" description="Helical" evidence="5">
    <location>
        <begin position="6"/>
        <end position="28"/>
    </location>
</feature>
<dbReference type="Pfam" id="PF01124">
    <property type="entry name" value="MAPEG"/>
    <property type="match status" value="1"/>
</dbReference>
<name>A0AAN8ML60_9PEZI</name>
<sequence>MSTGTLGLRVGTPITALALPIFTSYYSLLAYRVISTRVGSGIFVGDKSKDGKNSQDTPDPLTIAARSHANFAENVPLALTITALAEINGADRNILVGALGTLFLLRVGHVEFGLRRAAALGPGRIIGFLGTLGYLVGMSGYVAWLTKGYWGY</sequence>
<dbReference type="Gene3D" id="1.20.120.550">
    <property type="entry name" value="Membrane associated eicosanoid/glutathione metabolism-like domain"/>
    <property type="match status" value="1"/>
</dbReference>
<organism evidence="6 7">
    <name type="scientific">Orbilia javanica</name>
    <dbReference type="NCBI Taxonomy" id="47235"/>
    <lineage>
        <taxon>Eukaryota</taxon>
        <taxon>Fungi</taxon>
        <taxon>Dikarya</taxon>
        <taxon>Ascomycota</taxon>
        <taxon>Pezizomycotina</taxon>
        <taxon>Orbiliomycetes</taxon>
        <taxon>Orbiliales</taxon>
        <taxon>Orbiliaceae</taxon>
        <taxon>Orbilia</taxon>
    </lineage>
</organism>
<protein>
    <submittedName>
        <fullName evidence="6">Uncharacterized protein</fullName>
    </submittedName>
</protein>
<dbReference type="InterPro" id="IPR023352">
    <property type="entry name" value="MAPEG-like_dom_sf"/>
</dbReference>
<proteinExistence type="predicted"/>
<evidence type="ECO:0000313" key="6">
    <source>
        <dbReference type="EMBL" id="KAK6329960.1"/>
    </source>
</evidence>
<keyword evidence="4 5" id="KW-0472">Membrane</keyword>
<reference evidence="6 7" key="1">
    <citation type="submission" date="2019-10" db="EMBL/GenBank/DDBJ databases">
        <authorList>
            <person name="Palmer J.M."/>
        </authorList>
    </citation>
    <scope>NUCLEOTIDE SEQUENCE [LARGE SCALE GENOMIC DNA]</scope>
    <source>
        <strain evidence="6 7">TWF718</strain>
    </source>
</reference>
<gene>
    <name evidence="6" type="ORF">TWF718_003387</name>
</gene>
<feature type="transmembrane region" description="Helical" evidence="5">
    <location>
        <begin position="125"/>
        <end position="144"/>
    </location>
</feature>
<evidence type="ECO:0000256" key="3">
    <source>
        <dbReference type="ARBA" id="ARBA00022989"/>
    </source>
</evidence>
<comment type="caution">
    <text evidence="6">The sequence shown here is derived from an EMBL/GenBank/DDBJ whole genome shotgun (WGS) entry which is preliminary data.</text>
</comment>
<dbReference type="PANTHER" id="PTHR35814">
    <property type="match status" value="1"/>
</dbReference>
<dbReference type="EMBL" id="JAVHNR010000012">
    <property type="protein sequence ID" value="KAK6329960.1"/>
    <property type="molecule type" value="Genomic_DNA"/>
</dbReference>
<evidence type="ECO:0000256" key="1">
    <source>
        <dbReference type="ARBA" id="ARBA00004370"/>
    </source>
</evidence>
<dbReference type="SUPFAM" id="SSF161084">
    <property type="entry name" value="MAPEG domain-like"/>
    <property type="match status" value="1"/>
</dbReference>
<keyword evidence="7" id="KW-1185">Reference proteome</keyword>
<dbReference type="InterPro" id="IPR001129">
    <property type="entry name" value="Membr-assoc_MAPEG"/>
</dbReference>